<dbReference type="PROSITE" id="PS50835">
    <property type="entry name" value="IG_LIKE"/>
    <property type="match status" value="1"/>
</dbReference>
<dbReference type="Gene3D" id="2.60.40.10">
    <property type="entry name" value="Immunoglobulins"/>
    <property type="match status" value="2"/>
</dbReference>
<dbReference type="InterPro" id="IPR003598">
    <property type="entry name" value="Ig_sub2"/>
</dbReference>
<evidence type="ECO:0000259" key="3">
    <source>
        <dbReference type="PROSITE" id="PS50835"/>
    </source>
</evidence>
<feature type="region of interest" description="Disordered" evidence="1">
    <location>
        <begin position="239"/>
        <end position="260"/>
    </location>
</feature>
<feature type="compositionally biased region" description="Low complexity" evidence="1">
    <location>
        <begin position="340"/>
        <end position="351"/>
    </location>
</feature>
<reference evidence="4" key="2">
    <citation type="submission" date="2025-09" db="UniProtKB">
        <authorList>
            <consortium name="Ensembl"/>
        </authorList>
    </citation>
    <scope>IDENTIFICATION</scope>
</reference>
<dbReference type="SMART" id="SM00408">
    <property type="entry name" value="IGc2"/>
    <property type="match status" value="2"/>
</dbReference>
<dbReference type="GO" id="GO:0007160">
    <property type="term" value="P:cell-matrix adhesion"/>
    <property type="evidence" value="ECO:0007669"/>
    <property type="project" value="TreeGrafter"/>
</dbReference>
<feature type="signal peptide" evidence="2">
    <location>
        <begin position="1"/>
        <end position="28"/>
    </location>
</feature>
<protein>
    <recommendedName>
        <fullName evidence="3">Ig-like domain-containing protein</fullName>
    </recommendedName>
</protein>
<evidence type="ECO:0000256" key="2">
    <source>
        <dbReference type="SAM" id="SignalP"/>
    </source>
</evidence>
<evidence type="ECO:0000313" key="5">
    <source>
        <dbReference type="Proteomes" id="UP000694389"/>
    </source>
</evidence>
<dbReference type="PANTHER" id="PTHR15317:SF1">
    <property type="entry name" value="T-CELL SURFACE PROTEIN TACTILE"/>
    <property type="match status" value="1"/>
</dbReference>
<evidence type="ECO:0000313" key="4">
    <source>
        <dbReference type="Ensembl" id="ENSDLAP00005008753.2"/>
    </source>
</evidence>
<dbReference type="AlphaFoldDB" id="A0A8C4DUB4"/>
<dbReference type="SMART" id="SM00409">
    <property type="entry name" value="IG"/>
    <property type="match status" value="2"/>
</dbReference>
<keyword evidence="5" id="KW-1185">Reference proteome</keyword>
<evidence type="ECO:0000256" key="1">
    <source>
        <dbReference type="SAM" id="MobiDB-lite"/>
    </source>
</evidence>
<dbReference type="InterPro" id="IPR007110">
    <property type="entry name" value="Ig-like_dom"/>
</dbReference>
<feature type="chain" id="PRO_5035901933" description="Ig-like domain-containing protein" evidence="2">
    <location>
        <begin position="29"/>
        <end position="438"/>
    </location>
</feature>
<dbReference type="Proteomes" id="UP000694389">
    <property type="component" value="Unassembled WGS sequence"/>
</dbReference>
<dbReference type="InterPro" id="IPR042381">
    <property type="entry name" value="CD96"/>
</dbReference>
<dbReference type="Pfam" id="PF07686">
    <property type="entry name" value="V-set"/>
    <property type="match status" value="1"/>
</dbReference>
<dbReference type="Ensembl" id="ENSDLAT00005009605.2">
    <property type="protein sequence ID" value="ENSDLAP00005008753.2"/>
    <property type="gene ID" value="ENSDLAG00005004655.2"/>
</dbReference>
<proteinExistence type="predicted"/>
<feature type="compositionally biased region" description="Polar residues" evidence="1">
    <location>
        <begin position="354"/>
        <end position="374"/>
    </location>
</feature>
<reference evidence="4" key="1">
    <citation type="submission" date="2025-08" db="UniProtKB">
        <authorList>
            <consortium name="Ensembl"/>
        </authorList>
    </citation>
    <scope>IDENTIFICATION</scope>
</reference>
<dbReference type="InterPro" id="IPR013783">
    <property type="entry name" value="Ig-like_fold"/>
</dbReference>
<feature type="region of interest" description="Disordered" evidence="1">
    <location>
        <begin position="337"/>
        <end position="374"/>
    </location>
</feature>
<dbReference type="GO" id="GO:0006954">
    <property type="term" value="P:inflammatory response"/>
    <property type="evidence" value="ECO:0007669"/>
    <property type="project" value="TreeGrafter"/>
</dbReference>
<organism evidence="4 5">
    <name type="scientific">Dicentrarchus labrax</name>
    <name type="common">European seabass</name>
    <name type="synonym">Morone labrax</name>
    <dbReference type="NCBI Taxonomy" id="13489"/>
    <lineage>
        <taxon>Eukaryota</taxon>
        <taxon>Metazoa</taxon>
        <taxon>Chordata</taxon>
        <taxon>Craniata</taxon>
        <taxon>Vertebrata</taxon>
        <taxon>Euteleostomi</taxon>
        <taxon>Actinopterygii</taxon>
        <taxon>Neopterygii</taxon>
        <taxon>Teleostei</taxon>
        <taxon>Neoteleostei</taxon>
        <taxon>Acanthomorphata</taxon>
        <taxon>Eupercaria</taxon>
        <taxon>Moronidae</taxon>
        <taxon>Dicentrarchus</taxon>
    </lineage>
</organism>
<dbReference type="InterPro" id="IPR003599">
    <property type="entry name" value="Ig_sub"/>
</dbReference>
<sequence length="438" mass="47832">MSLGSSDMTGSALGTVFSLLLLASNIQGRWEVEVFHNEKMEAVEGQDVTLPCTVKNSTGIQIVSIEWSKSNNNNNEKLVVFNPIFGVHTFWPNVTIQIENKSMGSNLKLSGVTKWDSGIYICDLSMFPMGSIKRETELTVKDADVKLMCDNNSTVEVHAGGNVTIHCTASPNAQFWWIKNKMLVSENEYLELLWVTDAHAGVYTLTVETGSKYLHTEFIITVVTATTSLKTDFATVSPQPNVTQDGLTESADSGLTTSQSNGLSTIDTNVTWTMSTDTDVTDGEHKVSYTSHTHISDTSSPATHTDPYHFNYSTDQEINTSTTSDQAVASNLSTTHSYGSTLSTSTQETLLPGVNSSTSPDESSTLRNITENSDNCGANRTGNILDRICDRKMINNVMDLPPPFKPPPPPVKYTSARHCEISTQPFPTSRCNSISEPI</sequence>
<accession>A0A8C4DUB4</accession>
<dbReference type="InterPro" id="IPR013106">
    <property type="entry name" value="Ig_V-set"/>
</dbReference>
<feature type="domain" description="Ig-like" evidence="3">
    <location>
        <begin position="30"/>
        <end position="139"/>
    </location>
</feature>
<dbReference type="InterPro" id="IPR036179">
    <property type="entry name" value="Ig-like_dom_sf"/>
</dbReference>
<dbReference type="SUPFAM" id="SSF48726">
    <property type="entry name" value="Immunoglobulin"/>
    <property type="match status" value="2"/>
</dbReference>
<keyword evidence="2" id="KW-0732">Signal</keyword>
<dbReference type="PANTHER" id="PTHR15317">
    <property type="entry name" value="T-CELL SURFACE PROTEIN TACTILE"/>
    <property type="match status" value="1"/>
</dbReference>
<dbReference type="GeneTree" id="ENSGT00530000066564"/>
<name>A0A8C4DUB4_DICLA</name>